<dbReference type="EMBL" id="JAGTJS010000040">
    <property type="protein sequence ID" value="KAH7230250.1"/>
    <property type="molecule type" value="Genomic_DNA"/>
</dbReference>
<keyword evidence="4" id="KW-1185">Reference proteome</keyword>
<organism evidence="3 4">
    <name type="scientific">Fusarium solani</name>
    <name type="common">Filamentous fungus</name>
    <dbReference type="NCBI Taxonomy" id="169388"/>
    <lineage>
        <taxon>Eukaryota</taxon>
        <taxon>Fungi</taxon>
        <taxon>Dikarya</taxon>
        <taxon>Ascomycota</taxon>
        <taxon>Pezizomycotina</taxon>
        <taxon>Sordariomycetes</taxon>
        <taxon>Hypocreomycetidae</taxon>
        <taxon>Hypocreales</taxon>
        <taxon>Nectriaceae</taxon>
        <taxon>Fusarium</taxon>
        <taxon>Fusarium solani species complex</taxon>
    </lineage>
</organism>
<feature type="compositionally biased region" description="Basic residues" evidence="1">
    <location>
        <begin position="38"/>
        <end position="50"/>
    </location>
</feature>
<name>A0A9P9JS98_FUSSL</name>
<dbReference type="Pfam" id="PF20516">
    <property type="entry name" value="PDDEXK_12"/>
    <property type="match status" value="1"/>
</dbReference>
<reference evidence="3" key="1">
    <citation type="journal article" date="2021" name="Nat. Commun.">
        <title>Genetic determinants of endophytism in the Arabidopsis root mycobiome.</title>
        <authorList>
            <person name="Mesny F."/>
            <person name="Miyauchi S."/>
            <person name="Thiergart T."/>
            <person name="Pickel B."/>
            <person name="Atanasova L."/>
            <person name="Karlsson M."/>
            <person name="Huettel B."/>
            <person name="Barry K.W."/>
            <person name="Haridas S."/>
            <person name="Chen C."/>
            <person name="Bauer D."/>
            <person name="Andreopoulos W."/>
            <person name="Pangilinan J."/>
            <person name="LaButti K."/>
            <person name="Riley R."/>
            <person name="Lipzen A."/>
            <person name="Clum A."/>
            <person name="Drula E."/>
            <person name="Henrissat B."/>
            <person name="Kohler A."/>
            <person name="Grigoriev I.V."/>
            <person name="Martin F.M."/>
            <person name="Hacquard S."/>
        </authorList>
    </citation>
    <scope>NUCLEOTIDE SEQUENCE</scope>
    <source>
        <strain evidence="3">FSSC 5 MPI-SDFR-AT-0091</strain>
    </source>
</reference>
<feature type="compositionally biased region" description="Low complexity" evidence="1">
    <location>
        <begin position="120"/>
        <end position="136"/>
    </location>
</feature>
<evidence type="ECO:0000259" key="2">
    <source>
        <dbReference type="Pfam" id="PF20516"/>
    </source>
</evidence>
<feature type="compositionally biased region" description="Basic and acidic residues" evidence="1">
    <location>
        <begin position="215"/>
        <end position="226"/>
    </location>
</feature>
<evidence type="ECO:0000256" key="1">
    <source>
        <dbReference type="SAM" id="MobiDB-lite"/>
    </source>
</evidence>
<gene>
    <name evidence="3" type="ORF">B0J15DRAFT_506452</name>
</gene>
<feature type="region of interest" description="Disordered" evidence="1">
    <location>
        <begin position="207"/>
        <end position="226"/>
    </location>
</feature>
<dbReference type="InterPro" id="IPR046797">
    <property type="entry name" value="PDDEXK_12"/>
</dbReference>
<dbReference type="OrthoDB" id="4161186at2759"/>
<feature type="compositionally biased region" description="Polar residues" evidence="1">
    <location>
        <begin position="99"/>
        <end position="110"/>
    </location>
</feature>
<feature type="compositionally biased region" description="Polar residues" evidence="1">
    <location>
        <begin position="144"/>
        <end position="164"/>
    </location>
</feature>
<protein>
    <recommendedName>
        <fullName evidence="2">PD-(D/E)XK nuclease-like domain-containing protein</fullName>
    </recommendedName>
</protein>
<dbReference type="AlphaFoldDB" id="A0A9P9JS98"/>
<evidence type="ECO:0000313" key="3">
    <source>
        <dbReference type="EMBL" id="KAH7230250.1"/>
    </source>
</evidence>
<comment type="caution">
    <text evidence="3">The sequence shown here is derived from an EMBL/GenBank/DDBJ whole genome shotgun (WGS) entry which is preliminary data.</text>
</comment>
<dbReference type="Proteomes" id="UP000736672">
    <property type="component" value="Unassembled WGS sequence"/>
</dbReference>
<accession>A0A9P9JS98</accession>
<sequence>MYATEAAVASWLSSITDLKDNPLPFPAESSSANETKQSRPRKRRRLKTGSHKLPSPPASETTRLESAMAPTSPQKRQRDPNDDGTDSAQSEEAGDDNTPRPSRFQQNQPQEWAHHFPTGSARSTSSLASSVSSRSAPVLKKPKSVSSRTSPSRQIRNAQMNDTGFNTGSFILDTYPDSLDKLLNELRDIAEGRGILPASLENKLPPRSRISPSAFDHDEATRSKTEETASFLPPFDWVKGIMKRAEECRVNRECETSWNGEIHAPILQSVFRKSQFTSDGPVDFRWSQAAQIITEYRPEEAPSKMIDFCVFYRPDKGSNVEQAINDLCRVRPAQSINHTDLGDLCTRPVALSIETKRPGVEGDNAELQIGTWHSAQWRSLRQNRRGCLRSIEFLPGIIVQGHNWQFVASVVDGSGKSLLLTGERIGGTDSPMGIYSLLLALRRLRRWIMDEYWPMFLSDVLDISSQDTPA</sequence>
<feature type="domain" description="PD-(D/E)XK nuclease-like" evidence="2">
    <location>
        <begin position="217"/>
        <end position="453"/>
    </location>
</feature>
<proteinExistence type="predicted"/>
<feature type="region of interest" description="Disordered" evidence="1">
    <location>
        <begin position="14"/>
        <end position="164"/>
    </location>
</feature>
<evidence type="ECO:0000313" key="4">
    <source>
        <dbReference type="Proteomes" id="UP000736672"/>
    </source>
</evidence>